<accession>A0A414JCC6</accession>
<dbReference type="AlphaFoldDB" id="A0A414JCC6"/>
<dbReference type="InterPro" id="IPR051454">
    <property type="entry name" value="RNA/ubiquinone_mod_enzymes"/>
</dbReference>
<name>A0A414JCC6_9FIRM</name>
<dbReference type="EMBL" id="QSKF01000001">
    <property type="protein sequence ID" value="RHE42198.1"/>
    <property type="molecule type" value="Genomic_DNA"/>
</dbReference>
<evidence type="ECO:0000259" key="1">
    <source>
        <dbReference type="Pfam" id="PF12392"/>
    </source>
</evidence>
<feature type="domain" description="Peptidase U32 collagenase" evidence="1">
    <location>
        <begin position="322"/>
        <end position="420"/>
    </location>
</feature>
<dbReference type="PANTHER" id="PTHR30217">
    <property type="entry name" value="PEPTIDASE U32 FAMILY"/>
    <property type="match status" value="1"/>
</dbReference>
<organism evidence="2 3">
    <name type="scientific">Blautia obeum</name>
    <dbReference type="NCBI Taxonomy" id="40520"/>
    <lineage>
        <taxon>Bacteria</taxon>
        <taxon>Bacillati</taxon>
        <taxon>Bacillota</taxon>
        <taxon>Clostridia</taxon>
        <taxon>Lachnospirales</taxon>
        <taxon>Lachnospiraceae</taxon>
        <taxon>Blautia</taxon>
    </lineage>
</organism>
<sequence length="721" mass="81513">MTHEIELLAPAGSYEAFEAALGAGADAVYVGGPDFGARAYARNFTQEELIRAIHTAHIHGKKLYLTVNTLLKNRELKERLYDSLCPLYEEGLDAVIVQDLGVFQFIRNNFPELHLHASTQMTVTGPEGMKFLESQGATRVVAARELSLEELSAMHQASPIEIEAFIHGALCYSFSGQCLMSSMLGGRSGNRGRCAQPCRLPYQVRTPEAHHYKTQIDFCPLSLKDMCTLDLLPEIISAGVTSLKIEGRMKQPGYTAAVTGMYRKYLDILLNTCDPYHVTDQDRQYLLDIFSRGGSCQGYYRQSNGPSMMAFTNDKKSKGLPEALPSRKEPVSGTLILYPGAPAMLDISCRNAHVTATAEEVQFAKDQPMAEPRIRQQMEKLGNTPFIWNSLDIEMGDQIFIPIRVLNELRRNAIQLLEESLYSNQKRTVSGQIRYSTAKDAALSEKALKFRVSCETREQAAELCKNPEISGLYVYYDALKELINSGIYKEKELYLSLPYITRGRAPKGFFDTCRLWLSDGRLKGFLVRNLETYGMLKELGWQKYCILDSSMYTWNDEAIAFWESENILRNTLPYELNEKELRHRNNAGSEMILYGSTPLMLSAQCIRKNTQGCDCSEQSMVLKDRYDKEFCSICVCHPWKTGTTAKEKYCYNILYNSLPLGLLQESAKVQNLGIQDLRLNFTTESPAQAGKILQEFLDVYLHHKIPAERNYTKGHFKRGAE</sequence>
<evidence type="ECO:0000313" key="2">
    <source>
        <dbReference type="EMBL" id="RHE42198.1"/>
    </source>
</evidence>
<comment type="caution">
    <text evidence="2">The sequence shown here is derived from an EMBL/GenBank/DDBJ whole genome shotgun (WGS) entry which is preliminary data.</text>
</comment>
<reference evidence="2 3" key="1">
    <citation type="submission" date="2018-08" db="EMBL/GenBank/DDBJ databases">
        <title>A genome reference for cultivated species of the human gut microbiota.</title>
        <authorList>
            <person name="Zou Y."/>
            <person name="Xue W."/>
            <person name="Luo G."/>
        </authorList>
    </citation>
    <scope>NUCLEOTIDE SEQUENCE [LARGE SCALE GENOMIC DNA]</scope>
    <source>
        <strain evidence="2 3">AM28-23</strain>
    </source>
</reference>
<dbReference type="InterPro" id="IPR001539">
    <property type="entry name" value="Peptidase_U32"/>
</dbReference>
<proteinExistence type="predicted"/>
<protein>
    <submittedName>
        <fullName evidence="2">U32 family peptidase</fullName>
    </submittedName>
</protein>
<dbReference type="InterPro" id="IPR020988">
    <property type="entry name" value="Pept_U32_collagenase"/>
</dbReference>
<dbReference type="PROSITE" id="PS01276">
    <property type="entry name" value="PEPTIDASE_U32"/>
    <property type="match status" value="1"/>
</dbReference>
<evidence type="ECO:0000313" key="3">
    <source>
        <dbReference type="Proteomes" id="UP000283745"/>
    </source>
</evidence>
<dbReference type="Pfam" id="PF01136">
    <property type="entry name" value="Peptidase_U32"/>
    <property type="match status" value="1"/>
</dbReference>
<dbReference type="Proteomes" id="UP000283745">
    <property type="component" value="Unassembled WGS sequence"/>
</dbReference>
<gene>
    <name evidence="2" type="ORF">DW740_00070</name>
</gene>
<dbReference type="Pfam" id="PF12392">
    <property type="entry name" value="DUF3656"/>
    <property type="match status" value="1"/>
</dbReference>
<dbReference type="PANTHER" id="PTHR30217:SF10">
    <property type="entry name" value="23S RRNA 5-HYDROXYCYTIDINE C2501 SYNTHASE"/>
    <property type="match status" value="1"/>
</dbReference>